<gene>
    <name evidence="3" type="ORF">POL25_34155</name>
</gene>
<evidence type="ECO:0000256" key="1">
    <source>
        <dbReference type="SAM" id="MobiDB-lite"/>
    </source>
</evidence>
<dbReference type="Proteomes" id="UP001221686">
    <property type="component" value="Unassembled WGS sequence"/>
</dbReference>
<comment type="caution">
    <text evidence="3">The sequence shown here is derived from an EMBL/GenBank/DDBJ whole genome shotgun (WGS) entry which is preliminary data.</text>
</comment>
<evidence type="ECO:0000313" key="4">
    <source>
        <dbReference type="Proteomes" id="UP001221686"/>
    </source>
</evidence>
<organism evidence="3 4">
    <name type="scientific">Nannocystis bainbridge</name>
    <dbReference type="NCBI Taxonomy" id="2995303"/>
    <lineage>
        <taxon>Bacteria</taxon>
        <taxon>Pseudomonadati</taxon>
        <taxon>Myxococcota</taxon>
        <taxon>Polyangia</taxon>
        <taxon>Nannocystales</taxon>
        <taxon>Nannocystaceae</taxon>
        <taxon>Nannocystis</taxon>
    </lineage>
</organism>
<keyword evidence="4" id="KW-1185">Reference proteome</keyword>
<feature type="signal peptide" evidence="2">
    <location>
        <begin position="1"/>
        <end position="25"/>
    </location>
</feature>
<accession>A0ABT5E9A2</accession>
<feature type="region of interest" description="Disordered" evidence="1">
    <location>
        <begin position="324"/>
        <end position="354"/>
    </location>
</feature>
<dbReference type="RefSeq" id="WP_272090499.1">
    <property type="nucleotide sequence ID" value="NZ_JAQNDL010000003.1"/>
</dbReference>
<evidence type="ECO:0008006" key="5">
    <source>
        <dbReference type="Google" id="ProtNLM"/>
    </source>
</evidence>
<protein>
    <recommendedName>
        <fullName evidence="5">MYXO-CTERM domain-containing protein</fullName>
    </recommendedName>
</protein>
<name>A0ABT5E9A2_9BACT</name>
<proteinExistence type="predicted"/>
<evidence type="ECO:0000256" key="2">
    <source>
        <dbReference type="SAM" id="SignalP"/>
    </source>
</evidence>
<dbReference type="EMBL" id="JAQNDL010000003">
    <property type="protein sequence ID" value="MDC0722000.1"/>
    <property type="molecule type" value="Genomic_DNA"/>
</dbReference>
<reference evidence="3 4" key="1">
    <citation type="submission" date="2022-11" db="EMBL/GenBank/DDBJ databases">
        <title>Minimal conservation of predation-associated metabolite biosynthetic gene clusters underscores biosynthetic potential of Myxococcota including descriptions for ten novel species: Archangium lansinium sp. nov., Myxococcus landrumus sp. nov., Nannocystis bai.</title>
        <authorList>
            <person name="Ahearne A."/>
            <person name="Stevens C."/>
            <person name="Dowd S."/>
        </authorList>
    </citation>
    <scope>NUCLEOTIDE SEQUENCE [LARGE SCALE GENOMIC DNA]</scope>
    <source>
        <strain evidence="3 4">BB15-2</strain>
    </source>
</reference>
<keyword evidence="2" id="KW-0732">Signal</keyword>
<sequence length="381" mass="40603">MRGLVWLRWVLPAGLCGSAAGTARAHCGDECWNPLPMFLAPTGLEVAVDGVLTFSPGYRRAERALEFFTLKVLDAMGEEVAGSFEVHEEFSVFVWRPAQPWLAGATYTVVTHVDTAAWATAEYGAQPGACVTYEREATVKVAAEPLPPVAAPPLVVTSEHQVVQREAPADLVCCDGAYPRLQENQGHCPGFDGERLEYEAGFCTHLREHGRLAVAYTYDEALLTAAARSNFVSRLLPSGELQWVGTEASLSAPACLQLETIDLAREQVFVDERCFGDDVALGPLEVDPAAALAGSCAGPAYVCEGGDRWDAEQCVTWPEGQVYPAPVAPPDEEPEAEATETGAPAQSGGGEGCSVAGGPGLLALVMLAGLRRRRRFSAPRS</sequence>
<evidence type="ECO:0000313" key="3">
    <source>
        <dbReference type="EMBL" id="MDC0722000.1"/>
    </source>
</evidence>
<feature type="chain" id="PRO_5046822324" description="MYXO-CTERM domain-containing protein" evidence="2">
    <location>
        <begin position="26"/>
        <end position="381"/>
    </location>
</feature>